<gene>
    <name evidence="3" type="ORF">ACFPYJ_21380</name>
</gene>
<proteinExistence type="predicted"/>
<evidence type="ECO:0008006" key="5">
    <source>
        <dbReference type="Google" id="ProtNLM"/>
    </source>
</evidence>
<protein>
    <recommendedName>
        <fullName evidence="5">Secreted protein</fullName>
    </recommendedName>
</protein>
<feature type="signal peptide" evidence="2">
    <location>
        <begin position="1"/>
        <end position="20"/>
    </location>
</feature>
<keyword evidence="4" id="KW-1185">Reference proteome</keyword>
<organism evidence="3 4">
    <name type="scientific">Paenibacillus solisilvae</name>
    <dbReference type="NCBI Taxonomy" id="2486751"/>
    <lineage>
        <taxon>Bacteria</taxon>
        <taxon>Bacillati</taxon>
        <taxon>Bacillota</taxon>
        <taxon>Bacilli</taxon>
        <taxon>Bacillales</taxon>
        <taxon>Paenibacillaceae</taxon>
        <taxon>Paenibacillus</taxon>
    </lineage>
</organism>
<feature type="region of interest" description="Disordered" evidence="1">
    <location>
        <begin position="57"/>
        <end position="88"/>
    </location>
</feature>
<dbReference type="EMBL" id="JBHSOW010000080">
    <property type="protein sequence ID" value="MFC5651621.1"/>
    <property type="molecule type" value="Genomic_DNA"/>
</dbReference>
<feature type="chain" id="PRO_5046006970" description="Secreted protein" evidence="2">
    <location>
        <begin position="21"/>
        <end position="88"/>
    </location>
</feature>
<evidence type="ECO:0000313" key="3">
    <source>
        <dbReference type="EMBL" id="MFC5651621.1"/>
    </source>
</evidence>
<evidence type="ECO:0000313" key="4">
    <source>
        <dbReference type="Proteomes" id="UP001596047"/>
    </source>
</evidence>
<reference evidence="4" key="1">
    <citation type="journal article" date="2019" name="Int. J. Syst. Evol. Microbiol.">
        <title>The Global Catalogue of Microorganisms (GCM) 10K type strain sequencing project: providing services to taxonomists for standard genome sequencing and annotation.</title>
        <authorList>
            <consortium name="The Broad Institute Genomics Platform"/>
            <consortium name="The Broad Institute Genome Sequencing Center for Infectious Disease"/>
            <person name="Wu L."/>
            <person name="Ma J."/>
        </authorList>
    </citation>
    <scope>NUCLEOTIDE SEQUENCE [LARGE SCALE GENOMIC DNA]</scope>
    <source>
        <strain evidence="4">CGMCC 1.3240</strain>
    </source>
</reference>
<comment type="caution">
    <text evidence="3">The sequence shown here is derived from an EMBL/GenBank/DDBJ whole genome shotgun (WGS) entry which is preliminary data.</text>
</comment>
<feature type="compositionally biased region" description="Basic and acidic residues" evidence="1">
    <location>
        <begin position="73"/>
        <end position="88"/>
    </location>
</feature>
<name>A0ABW0W0G8_9BACL</name>
<evidence type="ECO:0000256" key="1">
    <source>
        <dbReference type="SAM" id="MobiDB-lite"/>
    </source>
</evidence>
<dbReference type="RefSeq" id="WP_379190256.1">
    <property type="nucleotide sequence ID" value="NZ_JBHSOW010000080.1"/>
</dbReference>
<evidence type="ECO:0000256" key="2">
    <source>
        <dbReference type="SAM" id="SignalP"/>
    </source>
</evidence>
<sequence>MRIRTGIWLAFLCVSISVCSGCMKESSRTWSEENESHNSVLSTVYPAARSVLGEVYGSTETDHTLTPAPNRKSAMDDNRPQLQDEKDK</sequence>
<dbReference type="Proteomes" id="UP001596047">
    <property type="component" value="Unassembled WGS sequence"/>
</dbReference>
<accession>A0ABW0W0G8</accession>
<keyword evidence="2" id="KW-0732">Signal</keyword>